<dbReference type="Pfam" id="PF01026">
    <property type="entry name" value="TatD_DNase"/>
    <property type="match status" value="1"/>
</dbReference>
<evidence type="ECO:0000313" key="6">
    <source>
        <dbReference type="Proteomes" id="UP000298264"/>
    </source>
</evidence>
<dbReference type="InterPro" id="IPR001130">
    <property type="entry name" value="TatD-like"/>
</dbReference>
<feature type="binding site" evidence="4">
    <location>
        <position position="138"/>
    </location>
    <ligand>
        <name>a divalent metal cation</name>
        <dbReference type="ChEBI" id="CHEBI:60240"/>
        <label>2</label>
    </ligand>
</feature>
<comment type="caution">
    <text evidence="5">The sequence shown here is derived from an EMBL/GenBank/DDBJ whole genome shotgun (WGS) entry which is preliminary data.</text>
</comment>
<dbReference type="PANTHER" id="PTHR46124">
    <property type="entry name" value="D-AMINOACYL-TRNA DEACYLASE"/>
    <property type="match status" value="1"/>
</dbReference>
<comment type="similarity">
    <text evidence="1">Belongs to the metallo-dependent hydrolases superfamily. TatD-type hydrolase family.</text>
</comment>
<dbReference type="Proteomes" id="UP000298264">
    <property type="component" value="Unassembled WGS sequence"/>
</dbReference>
<dbReference type="RefSeq" id="WP_135763725.1">
    <property type="nucleotide sequence ID" value="NZ_RQHV01000042.1"/>
</dbReference>
<dbReference type="PROSITE" id="PS01090">
    <property type="entry name" value="TATD_2"/>
    <property type="match status" value="1"/>
</dbReference>
<evidence type="ECO:0000256" key="3">
    <source>
        <dbReference type="ARBA" id="ARBA00022801"/>
    </source>
</evidence>
<dbReference type="NCBIfam" id="TIGR00010">
    <property type="entry name" value="YchF/TatD family DNA exonuclease"/>
    <property type="match status" value="1"/>
</dbReference>
<dbReference type="AlphaFoldDB" id="A0A4R9LR38"/>
<dbReference type="OrthoDB" id="9810005at2"/>
<keyword evidence="2 4" id="KW-0479">Metal-binding</keyword>
<keyword evidence="6" id="KW-1185">Reference proteome</keyword>
<name>A0A4R9LR38_9LEPT</name>
<dbReference type="GO" id="GO:0046872">
    <property type="term" value="F:metal ion binding"/>
    <property type="evidence" value="ECO:0007669"/>
    <property type="project" value="UniProtKB-KW"/>
</dbReference>
<feature type="binding site" evidence="4">
    <location>
        <position position="9"/>
    </location>
    <ligand>
        <name>a divalent metal cation</name>
        <dbReference type="ChEBI" id="CHEBI:60240"/>
        <label>1</label>
    </ligand>
</feature>
<protein>
    <submittedName>
        <fullName evidence="5">TatD family deoxyribonuclease</fullName>
    </submittedName>
</protein>
<dbReference type="GO" id="GO:0005829">
    <property type="term" value="C:cytosol"/>
    <property type="evidence" value="ECO:0007669"/>
    <property type="project" value="TreeGrafter"/>
</dbReference>
<dbReference type="PIRSF" id="PIRSF005902">
    <property type="entry name" value="DNase_TatD"/>
    <property type="match status" value="1"/>
</dbReference>
<dbReference type="InterPro" id="IPR015991">
    <property type="entry name" value="TatD/YcfH-like"/>
</dbReference>
<sequence>MAYSLIDTHCHLDIIQEQGQDIAESLQKSALAGVKKIVQIGIDLPSSLKAREIADNFSTEDLGIHYTVGCHPTETHEFPNADQILKFAEEQLDHPRFTGIGEIGMDLYHDASTKKLQREIFSKFLDFSAKHQLPVVIHSRDAFEETYEVLSEYKGKAFGVIHCFTYDYEAGKKFVDLGYYVSFSGIVAFKNATDIHEAAKKLPLQSLLIETDSPFLAPPPHRGKRNDSSNMPYILERMFSLREETNAVVTEQLYSNSEKFINRKAYHA</sequence>
<gene>
    <name evidence="5" type="ORF">EHS11_07260</name>
</gene>
<dbReference type="GO" id="GO:0004536">
    <property type="term" value="F:DNA nuclease activity"/>
    <property type="evidence" value="ECO:0007669"/>
    <property type="project" value="InterPro"/>
</dbReference>
<feature type="binding site" evidence="4">
    <location>
        <position position="11"/>
    </location>
    <ligand>
        <name>a divalent metal cation</name>
        <dbReference type="ChEBI" id="CHEBI:60240"/>
        <label>1</label>
    </ligand>
</feature>
<dbReference type="GO" id="GO:0016788">
    <property type="term" value="F:hydrolase activity, acting on ester bonds"/>
    <property type="evidence" value="ECO:0007669"/>
    <property type="project" value="InterPro"/>
</dbReference>
<dbReference type="EMBL" id="RQHV01000042">
    <property type="protein sequence ID" value="TGN10963.1"/>
    <property type="molecule type" value="Genomic_DNA"/>
</dbReference>
<accession>A0A4R9LR38</accession>
<dbReference type="PANTHER" id="PTHR46124:SF2">
    <property type="entry name" value="D-AMINOACYL-TRNA DEACYLASE"/>
    <property type="match status" value="1"/>
</dbReference>
<dbReference type="Gene3D" id="3.20.20.140">
    <property type="entry name" value="Metal-dependent hydrolases"/>
    <property type="match status" value="1"/>
</dbReference>
<evidence type="ECO:0000256" key="2">
    <source>
        <dbReference type="ARBA" id="ARBA00022723"/>
    </source>
</evidence>
<dbReference type="InterPro" id="IPR018228">
    <property type="entry name" value="DNase_TatD-rel_CS"/>
</dbReference>
<dbReference type="InterPro" id="IPR032466">
    <property type="entry name" value="Metal_Hydrolase"/>
</dbReference>
<evidence type="ECO:0000256" key="1">
    <source>
        <dbReference type="ARBA" id="ARBA00009275"/>
    </source>
</evidence>
<evidence type="ECO:0000313" key="5">
    <source>
        <dbReference type="EMBL" id="TGN10963.1"/>
    </source>
</evidence>
<dbReference type="FunFam" id="3.20.20.140:FF:000005">
    <property type="entry name" value="TatD family hydrolase"/>
    <property type="match status" value="1"/>
</dbReference>
<dbReference type="CDD" id="cd01310">
    <property type="entry name" value="TatD_DNAse"/>
    <property type="match status" value="1"/>
</dbReference>
<reference evidence="5" key="1">
    <citation type="journal article" date="2019" name="PLoS Negl. Trop. Dis.">
        <title>Revisiting the worldwide diversity of Leptospira species in the environment.</title>
        <authorList>
            <person name="Vincent A.T."/>
            <person name="Schiettekatte O."/>
            <person name="Bourhy P."/>
            <person name="Veyrier F.J."/>
            <person name="Picardeau M."/>
        </authorList>
    </citation>
    <scope>NUCLEOTIDE SEQUENCE [LARGE SCALE GENOMIC DNA]</scope>
    <source>
        <strain evidence="5">201400974</strain>
    </source>
</reference>
<dbReference type="PROSITE" id="PS01091">
    <property type="entry name" value="TATD_3"/>
    <property type="match status" value="1"/>
</dbReference>
<evidence type="ECO:0000256" key="4">
    <source>
        <dbReference type="PIRSR" id="PIRSR005902-1"/>
    </source>
</evidence>
<dbReference type="PROSITE" id="PS01137">
    <property type="entry name" value="TATD_1"/>
    <property type="match status" value="1"/>
</dbReference>
<organism evidence="5 6">
    <name type="scientific">Leptospira ilyithenensis</name>
    <dbReference type="NCBI Taxonomy" id="2484901"/>
    <lineage>
        <taxon>Bacteria</taxon>
        <taxon>Pseudomonadati</taxon>
        <taxon>Spirochaetota</taxon>
        <taxon>Spirochaetia</taxon>
        <taxon>Leptospirales</taxon>
        <taxon>Leptospiraceae</taxon>
        <taxon>Leptospira</taxon>
    </lineage>
</organism>
<feature type="binding site" evidence="4">
    <location>
        <position position="212"/>
    </location>
    <ligand>
        <name>a divalent metal cation</name>
        <dbReference type="ChEBI" id="CHEBI:60240"/>
        <label>1</label>
    </ligand>
</feature>
<dbReference type="SUPFAM" id="SSF51556">
    <property type="entry name" value="Metallo-dependent hydrolases"/>
    <property type="match status" value="1"/>
</dbReference>
<keyword evidence="3" id="KW-0378">Hydrolase</keyword>
<feature type="binding site" evidence="4">
    <location>
        <position position="102"/>
    </location>
    <ligand>
        <name>a divalent metal cation</name>
        <dbReference type="ChEBI" id="CHEBI:60240"/>
        <label>1</label>
    </ligand>
</feature>
<proteinExistence type="inferred from homology"/>
<feature type="binding site" evidence="4">
    <location>
        <position position="162"/>
    </location>
    <ligand>
        <name>a divalent metal cation</name>
        <dbReference type="ChEBI" id="CHEBI:60240"/>
        <label>2</label>
    </ligand>
</feature>